<evidence type="ECO:0000313" key="2">
    <source>
        <dbReference type="EMBL" id="KDS37734.1"/>
    </source>
</evidence>
<dbReference type="InterPro" id="IPR029468">
    <property type="entry name" value="O-ag_pol_Wzy"/>
</dbReference>
<feature type="transmembrane region" description="Helical" evidence="1">
    <location>
        <begin position="225"/>
        <end position="256"/>
    </location>
</feature>
<name>A0AB34LC91_PARDI</name>
<keyword evidence="1" id="KW-0812">Transmembrane</keyword>
<reference evidence="2 3" key="1">
    <citation type="submission" date="2014-04" db="EMBL/GenBank/DDBJ databases">
        <authorList>
            <person name="Sears C."/>
            <person name="Carroll K."/>
            <person name="Sack B.R."/>
            <person name="Qadri F."/>
            <person name="Myers L.L."/>
            <person name="Chung G.-T."/>
            <person name="Escheverria P."/>
            <person name="Fraser C.M."/>
            <person name="Sadzewicz L."/>
            <person name="Shefchek K.A."/>
            <person name="Tallon L."/>
            <person name="Das S.P."/>
            <person name="Daugherty S."/>
            <person name="Mongodin E.F."/>
        </authorList>
    </citation>
    <scope>NUCLEOTIDE SEQUENCE [LARGE SCALE GENOMIC DNA]</scope>
    <source>
        <strain evidence="2 3">3776 D15 i</strain>
    </source>
</reference>
<proteinExistence type="predicted"/>
<dbReference type="AlphaFoldDB" id="A0AB34LC91"/>
<sequence length="472" mass="56133">MSYSINLKFRRSIFVVLILIVIHFVYFVLDYNSIFVLMLKKVDSILIFIYSICVFKYLKINLFHPICVFIIFIFYFYQVGVLFDVLLWYKNIDFFSYSIYSYRIFDTKTQNLALDCIVFSQLFFLLGGLCAMFLTKKIYLFRIDNIALVRKISLYCFLISYIPYAYSVYLIVKYGMDNGYTSFYSGTVYITQNENILIRLSDDLFFAGFFMYISTYPKWKEMRTYLIMFLVLSSMLLFSGQRINVISLYISIFTYFVFRGFNLNKNNAIKIFFSMFSLYAILKLVSLYRSFYYVDFVEYIEVDDVFSLIGFDYGSSNIIKEVIWLKEYFKEGYSYILHPIFDVFKNGNLDLNTMIHDTSSLALKLSYLIDKDRFYNGEGFGSSLIAELYLLGDVYAVMIGSFLYTFIFVYIINKYKYSFHICFILLFIMPSFFFAGRYEYFGFIPKIIRPIVYICVADVIIKMVFIYKSKLK</sequence>
<feature type="transmembrane region" description="Helical" evidence="1">
    <location>
        <begin position="154"/>
        <end position="176"/>
    </location>
</feature>
<evidence type="ECO:0000256" key="1">
    <source>
        <dbReference type="SAM" id="Phobius"/>
    </source>
</evidence>
<feature type="transmembrane region" description="Helical" evidence="1">
    <location>
        <begin position="417"/>
        <end position="435"/>
    </location>
</feature>
<dbReference type="Pfam" id="PF14296">
    <property type="entry name" value="O-ag_pol_Wzy"/>
    <property type="match status" value="1"/>
</dbReference>
<keyword evidence="1" id="KW-0472">Membrane</keyword>
<feature type="transmembrane region" description="Helical" evidence="1">
    <location>
        <begin position="12"/>
        <end position="29"/>
    </location>
</feature>
<feature type="transmembrane region" description="Helical" evidence="1">
    <location>
        <begin position="447"/>
        <end position="467"/>
    </location>
</feature>
<dbReference type="NCBIfam" id="TIGR04370">
    <property type="entry name" value="glyco_rpt_poly"/>
    <property type="match status" value="1"/>
</dbReference>
<dbReference type="EMBL" id="JNHK01000088">
    <property type="protein sequence ID" value="KDS37734.1"/>
    <property type="molecule type" value="Genomic_DNA"/>
</dbReference>
<comment type="caution">
    <text evidence="2">The sequence shown here is derived from an EMBL/GenBank/DDBJ whole genome shotgun (WGS) entry which is preliminary data.</text>
</comment>
<protein>
    <submittedName>
        <fullName evidence="2">O-antigen polysaccharide polymerase Wzy family protein</fullName>
    </submittedName>
</protein>
<feature type="transmembrane region" description="Helical" evidence="1">
    <location>
        <begin position="268"/>
        <end position="288"/>
    </location>
</feature>
<feature type="transmembrane region" description="Helical" evidence="1">
    <location>
        <begin position="112"/>
        <end position="134"/>
    </location>
</feature>
<feature type="transmembrane region" description="Helical" evidence="1">
    <location>
        <begin position="388"/>
        <end position="411"/>
    </location>
</feature>
<keyword evidence="1" id="KW-1133">Transmembrane helix</keyword>
<feature type="transmembrane region" description="Helical" evidence="1">
    <location>
        <begin position="67"/>
        <end position="89"/>
    </location>
</feature>
<evidence type="ECO:0000313" key="3">
    <source>
        <dbReference type="Proteomes" id="UP000027850"/>
    </source>
</evidence>
<accession>A0AB34LC91</accession>
<gene>
    <name evidence="2" type="ORF">M091_0709</name>
</gene>
<dbReference type="Proteomes" id="UP000027850">
    <property type="component" value="Unassembled WGS sequence"/>
</dbReference>
<dbReference type="RefSeq" id="WP_036650753.1">
    <property type="nucleotide sequence ID" value="NZ_JNHK01000088.1"/>
</dbReference>
<organism evidence="2 3">
    <name type="scientific">Parabacteroides distasonis str. 3776 D15 i</name>
    <dbReference type="NCBI Taxonomy" id="1339342"/>
    <lineage>
        <taxon>Bacteria</taxon>
        <taxon>Pseudomonadati</taxon>
        <taxon>Bacteroidota</taxon>
        <taxon>Bacteroidia</taxon>
        <taxon>Bacteroidales</taxon>
        <taxon>Tannerellaceae</taxon>
        <taxon>Parabacteroides</taxon>
    </lineage>
</organism>
<feature type="transmembrane region" description="Helical" evidence="1">
    <location>
        <begin position="35"/>
        <end position="55"/>
    </location>
</feature>